<accession>A0A6B0TQY7</accession>
<organism evidence="1">
    <name type="scientific">Ixodes ricinus</name>
    <name type="common">Common tick</name>
    <name type="synonym">Acarus ricinus</name>
    <dbReference type="NCBI Taxonomy" id="34613"/>
    <lineage>
        <taxon>Eukaryota</taxon>
        <taxon>Metazoa</taxon>
        <taxon>Ecdysozoa</taxon>
        <taxon>Arthropoda</taxon>
        <taxon>Chelicerata</taxon>
        <taxon>Arachnida</taxon>
        <taxon>Acari</taxon>
        <taxon>Parasitiformes</taxon>
        <taxon>Ixodida</taxon>
        <taxon>Ixodoidea</taxon>
        <taxon>Ixodidae</taxon>
        <taxon>Ixodinae</taxon>
        <taxon>Ixodes</taxon>
    </lineage>
</organism>
<proteinExistence type="predicted"/>
<evidence type="ECO:0000313" key="1">
    <source>
        <dbReference type="EMBL" id="MXU82299.1"/>
    </source>
</evidence>
<dbReference type="AlphaFoldDB" id="A0A6B0TQY7"/>
<protein>
    <submittedName>
        <fullName evidence="1">Putative secreted protein</fullName>
    </submittedName>
</protein>
<dbReference type="EMBL" id="GIFC01000216">
    <property type="protein sequence ID" value="MXU82299.1"/>
    <property type="molecule type" value="Transcribed_RNA"/>
</dbReference>
<sequence>MPLLWNALVAFRHASTSRACSRCMRRGSITQVGKLAREVRQLNGFPRRSNPVGAYCAHVGAYGAQPR</sequence>
<name>A0A6B0TQY7_IXORI</name>
<reference evidence="1" key="1">
    <citation type="submission" date="2019-12" db="EMBL/GenBank/DDBJ databases">
        <title>An insight into the sialome of adult female Ixodes ricinus ticks feeding for 6 days.</title>
        <authorList>
            <person name="Perner J."/>
            <person name="Ribeiro J.M.C."/>
        </authorList>
    </citation>
    <scope>NUCLEOTIDE SEQUENCE</scope>
    <source>
        <strain evidence="1">Semi-engorged</strain>
        <tissue evidence="1">Salivary glands</tissue>
    </source>
</reference>